<comment type="caution">
    <text evidence="3">The sequence shown here is derived from an EMBL/GenBank/DDBJ whole genome shotgun (WGS) entry which is preliminary data.</text>
</comment>
<evidence type="ECO:0000256" key="1">
    <source>
        <dbReference type="ARBA" id="ARBA00022741"/>
    </source>
</evidence>
<dbReference type="SUPFAM" id="SSF52540">
    <property type="entry name" value="P-loop containing nucleoside triphosphate hydrolases"/>
    <property type="match status" value="1"/>
</dbReference>
<dbReference type="InterPro" id="IPR033756">
    <property type="entry name" value="YlxH/NBP35"/>
</dbReference>
<dbReference type="Pfam" id="PF10609">
    <property type="entry name" value="ParA"/>
    <property type="match status" value="1"/>
</dbReference>
<keyword evidence="1" id="KW-0547">Nucleotide-binding</keyword>
<dbReference type="Gene3D" id="3.40.50.300">
    <property type="entry name" value="P-loop containing nucleotide triphosphate hydrolases"/>
    <property type="match status" value="1"/>
</dbReference>
<reference evidence="3 4" key="1">
    <citation type="submission" date="2019-03" db="EMBL/GenBank/DDBJ databases">
        <title>Genomic Encyclopedia of Type Strains, Phase IV (KMG-IV): sequencing the most valuable type-strain genomes for metagenomic binning, comparative biology and taxonomic classification.</title>
        <authorList>
            <person name="Goeker M."/>
        </authorList>
    </citation>
    <scope>NUCLEOTIDE SEQUENCE [LARGE SCALE GENOMIC DNA]</scope>
    <source>
        <strain evidence="3 4">DSM 103428</strain>
    </source>
</reference>
<dbReference type="AlphaFoldDB" id="A0A4R1LG02"/>
<sequence>MSAAIRITFDASLQIFASAIAAHLGGEDLKRGLIVRDTSGRLRFLSDTVAPTVDKRDKLEKDLSDALGPYARRDGVVSFGDEAGTRTLLDDPAVLPITIESLEFRLLDRRIVGSAWLDSPREETGRPPRIVFGSLKGGVGRSTALAVTAADLARRGKNVLIVDLDLEAPGIGDMLLPEDRLPDFGSVDYLVENGIVGISEESLQTFVGTSPLTSASGGRVNVLPAFGKQALLYPYNTLAKISRAILEDVAQDGSSTSVTDQINSMISRLSHKESYDVILIDTRAGLSEITAPAILGLGATVLLFGTAQTQTIHGYSALFAGLRLLAQRDTYAGKRAEWRLLFKAVYAKAGGDRRVGTRHREALYDLFAENLYDEDRPEQVNLDAINFDIDDENSPHWPLIIPFSQDFVDFDPVLEPDQLTKDFYEAAYRPFLQGIDRILAIETPASREAESPSL</sequence>
<gene>
    <name evidence="3" type="ORF">C7378_0775</name>
</gene>
<accession>A0A4R1LG02</accession>
<dbReference type="PANTHER" id="PTHR13696">
    <property type="entry name" value="P-LOOP CONTAINING NUCLEOSIDE TRIPHOSPHATE HYDROLASE"/>
    <property type="match status" value="1"/>
</dbReference>
<keyword evidence="4" id="KW-1185">Reference proteome</keyword>
<dbReference type="NCBIfam" id="NF047398">
    <property type="entry name" value="AAA_KGGVGR"/>
    <property type="match status" value="1"/>
</dbReference>
<evidence type="ECO:0000313" key="3">
    <source>
        <dbReference type="EMBL" id="TCK75783.1"/>
    </source>
</evidence>
<dbReference type="PANTHER" id="PTHR13696:SF52">
    <property type="entry name" value="PARA FAMILY PROTEIN CT_582"/>
    <property type="match status" value="1"/>
</dbReference>
<keyword evidence="2" id="KW-0067">ATP-binding</keyword>
<dbReference type="RefSeq" id="WP_131991901.1">
    <property type="nucleotide sequence ID" value="NZ_SMGK01000001.1"/>
</dbReference>
<evidence type="ECO:0000313" key="4">
    <source>
        <dbReference type="Proteomes" id="UP000295210"/>
    </source>
</evidence>
<dbReference type="EMBL" id="SMGK01000001">
    <property type="protein sequence ID" value="TCK75783.1"/>
    <property type="molecule type" value="Genomic_DNA"/>
</dbReference>
<dbReference type="Proteomes" id="UP000295210">
    <property type="component" value="Unassembled WGS sequence"/>
</dbReference>
<evidence type="ECO:0000256" key="2">
    <source>
        <dbReference type="ARBA" id="ARBA00022840"/>
    </source>
</evidence>
<proteinExistence type="predicted"/>
<dbReference type="InterPro" id="IPR050678">
    <property type="entry name" value="DNA_Partitioning_ATPase"/>
</dbReference>
<organism evidence="3 4">
    <name type="scientific">Acidipila rosea</name>
    <dbReference type="NCBI Taxonomy" id="768535"/>
    <lineage>
        <taxon>Bacteria</taxon>
        <taxon>Pseudomonadati</taxon>
        <taxon>Acidobacteriota</taxon>
        <taxon>Terriglobia</taxon>
        <taxon>Terriglobales</taxon>
        <taxon>Acidobacteriaceae</taxon>
        <taxon>Acidipila</taxon>
    </lineage>
</organism>
<dbReference type="InterPro" id="IPR027417">
    <property type="entry name" value="P-loop_NTPase"/>
</dbReference>
<dbReference type="GO" id="GO:0005524">
    <property type="term" value="F:ATP binding"/>
    <property type="evidence" value="ECO:0007669"/>
    <property type="project" value="UniProtKB-KW"/>
</dbReference>
<protein>
    <submittedName>
        <fullName evidence="3">AAA domain-containing protein</fullName>
    </submittedName>
</protein>
<dbReference type="OrthoDB" id="129697at2"/>
<name>A0A4R1LG02_9BACT</name>